<feature type="signal peptide" evidence="1">
    <location>
        <begin position="1"/>
        <end position="19"/>
    </location>
</feature>
<evidence type="ECO:0000256" key="1">
    <source>
        <dbReference type="SAM" id="SignalP"/>
    </source>
</evidence>
<gene>
    <name evidence="2" type="ORF">C1SCF055_LOCUS15319</name>
</gene>
<dbReference type="EMBL" id="CAMXCT020001230">
    <property type="protein sequence ID" value="CAL1141472.1"/>
    <property type="molecule type" value="Genomic_DNA"/>
</dbReference>
<organism evidence="2">
    <name type="scientific">Cladocopium goreaui</name>
    <dbReference type="NCBI Taxonomy" id="2562237"/>
    <lineage>
        <taxon>Eukaryota</taxon>
        <taxon>Sar</taxon>
        <taxon>Alveolata</taxon>
        <taxon>Dinophyceae</taxon>
        <taxon>Suessiales</taxon>
        <taxon>Symbiodiniaceae</taxon>
        <taxon>Cladocopium</taxon>
    </lineage>
</organism>
<evidence type="ECO:0000313" key="4">
    <source>
        <dbReference type="Proteomes" id="UP001152797"/>
    </source>
</evidence>
<comment type="caution">
    <text evidence="2">The sequence shown here is derived from an EMBL/GenBank/DDBJ whole genome shotgun (WGS) entry which is preliminary data.</text>
</comment>
<proteinExistence type="predicted"/>
<accession>A0A9P1C9N1</accession>
<dbReference type="EMBL" id="CAMXCT010001230">
    <property type="protein sequence ID" value="CAI3988097.1"/>
    <property type="molecule type" value="Genomic_DNA"/>
</dbReference>
<name>A0A9P1C9N1_9DINO</name>
<reference evidence="3 4" key="2">
    <citation type="submission" date="2024-05" db="EMBL/GenBank/DDBJ databases">
        <authorList>
            <person name="Chen Y."/>
            <person name="Shah S."/>
            <person name="Dougan E. K."/>
            <person name="Thang M."/>
            <person name="Chan C."/>
        </authorList>
    </citation>
    <scope>NUCLEOTIDE SEQUENCE [LARGE SCALE GENOMIC DNA]</scope>
</reference>
<feature type="chain" id="PRO_5043270244" evidence="1">
    <location>
        <begin position="20"/>
        <end position="146"/>
    </location>
</feature>
<sequence>MAYSVGAALLLLFLLKALGLRLPPLLKAWQTITPDILLELHEVFKIPAGADASVDMVRSVLLADDQYAWANLELGWPVMQDMLKRHHRRFPLQSASVASAAEDLRRKHNGRCLPDDAIASQVQALLSAVAADPASLQCPHWIELLG</sequence>
<evidence type="ECO:0000313" key="3">
    <source>
        <dbReference type="EMBL" id="CAL4775409.1"/>
    </source>
</evidence>
<keyword evidence="1" id="KW-0732">Signal</keyword>
<evidence type="ECO:0000313" key="2">
    <source>
        <dbReference type="EMBL" id="CAI3988097.1"/>
    </source>
</evidence>
<dbReference type="Proteomes" id="UP001152797">
    <property type="component" value="Unassembled WGS sequence"/>
</dbReference>
<keyword evidence="4" id="KW-1185">Reference proteome</keyword>
<protein>
    <submittedName>
        <fullName evidence="2">Uncharacterized protein</fullName>
    </submittedName>
</protein>
<dbReference type="AlphaFoldDB" id="A0A9P1C9N1"/>
<reference evidence="2" key="1">
    <citation type="submission" date="2022-10" db="EMBL/GenBank/DDBJ databases">
        <authorList>
            <person name="Chen Y."/>
            <person name="Dougan E. K."/>
            <person name="Chan C."/>
            <person name="Rhodes N."/>
            <person name="Thang M."/>
        </authorList>
    </citation>
    <scope>NUCLEOTIDE SEQUENCE</scope>
</reference>
<dbReference type="EMBL" id="CAMXCT030001230">
    <property type="protein sequence ID" value="CAL4775409.1"/>
    <property type="molecule type" value="Genomic_DNA"/>
</dbReference>